<dbReference type="EMBL" id="MAVT02000123">
    <property type="protein sequence ID" value="POS79304.1"/>
    <property type="molecule type" value="Genomic_DNA"/>
</dbReference>
<evidence type="ECO:0000313" key="2">
    <source>
        <dbReference type="Proteomes" id="UP000094444"/>
    </source>
</evidence>
<protein>
    <submittedName>
        <fullName evidence="1">Uncharacterized protein</fullName>
    </submittedName>
</protein>
<sequence>MCSNRFRGDGSRYQVRPLENAQFLIRTGHTATSIWLVSLPAIQSVVGDFQKTYFHELEESTPLPRPLDIVNPGPIDWPSFAPELLQELADAHEDRLRMFCNITVLSETVPAAANPNLNRLVAISSELSRQLEQHYNSIPITPTIMIDPVSNDRRRILNLRTIIDKFHICIQSCEAFLWGAVDMLDKRSPYLWSISDGALACFVALFMASQSPYLGHLTPDVAGLADVVTAKLQKWAMAGF</sequence>
<proteinExistence type="predicted"/>
<dbReference type="OrthoDB" id="4685598at2759"/>
<evidence type="ECO:0000313" key="1">
    <source>
        <dbReference type="EMBL" id="POS79304.1"/>
    </source>
</evidence>
<dbReference type="InParanoid" id="A0A2P5I9X7"/>
<comment type="caution">
    <text evidence="1">The sequence shown here is derived from an EMBL/GenBank/DDBJ whole genome shotgun (WGS) entry which is preliminary data.</text>
</comment>
<dbReference type="AlphaFoldDB" id="A0A2P5I9X7"/>
<accession>A0A2P5I9X7</accession>
<organism evidence="1 2">
    <name type="scientific">Diaporthe helianthi</name>
    <dbReference type="NCBI Taxonomy" id="158607"/>
    <lineage>
        <taxon>Eukaryota</taxon>
        <taxon>Fungi</taxon>
        <taxon>Dikarya</taxon>
        <taxon>Ascomycota</taxon>
        <taxon>Pezizomycotina</taxon>
        <taxon>Sordariomycetes</taxon>
        <taxon>Sordariomycetidae</taxon>
        <taxon>Diaporthales</taxon>
        <taxon>Diaporthaceae</taxon>
        <taxon>Diaporthe</taxon>
    </lineage>
</organism>
<gene>
    <name evidence="1" type="ORF">DHEL01_v202307</name>
</gene>
<keyword evidence="2" id="KW-1185">Reference proteome</keyword>
<reference evidence="1" key="1">
    <citation type="submission" date="2017-09" db="EMBL/GenBank/DDBJ databases">
        <title>Polyketide synthases of a Diaporthe helianthi virulent isolate.</title>
        <authorList>
            <person name="Baroncelli R."/>
        </authorList>
    </citation>
    <scope>NUCLEOTIDE SEQUENCE [LARGE SCALE GENOMIC DNA]</scope>
    <source>
        <strain evidence="1">7/96</strain>
    </source>
</reference>
<dbReference type="Proteomes" id="UP000094444">
    <property type="component" value="Unassembled WGS sequence"/>
</dbReference>
<name>A0A2P5I9X7_DIAHE</name>